<name>A0AAV2E4L0_9ROSI</name>
<evidence type="ECO:0000313" key="1">
    <source>
        <dbReference type="EMBL" id="CAL1380801.1"/>
    </source>
</evidence>
<dbReference type="Proteomes" id="UP001497516">
    <property type="component" value="Chromosome 4"/>
</dbReference>
<dbReference type="AlphaFoldDB" id="A0AAV2E4L0"/>
<sequence>MNEASILAYLNEAYRYYDTLLESIEATMRGEAERGRVEEGLGRKLANAKVFEKCWGQMGMPGSTTSYLSSLSALQA</sequence>
<gene>
    <name evidence="1" type="ORF">LTRI10_LOCUS22220</name>
</gene>
<protein>
    <submittedName>
        <fullName evidence="1">Uncharacterized protein</fullName>
    </submittedName>
</protein>
<organism evidence="1 2">
    <name type="scientific">Linum trigynum</name>
    <dbReference type="NCBI Taxonomy" id="586398"/>
    <lineage>
        <taxon>Eukaryota</taxon>
        <taxon>Viridiplantae</taxon>
        <taxon>Streptophyta</taxon>
        <taxon>Embryophyta</taxon>
        <taxon>Tracheophyta</taxon>
        <taxon>Spermatophyta</taxon>
        <taxon>Magnoliopsida</taxon>
        <taxon>eudicotyledons</taxon>
        <taxon>Gunneridae</taxon>
        <taxon>Pentapetalae</taxon>
        <taxon>rosids</taxon>
        <taxon>fabids</taxon>
        <taxon>Malpighiales</taxon>
        <taxon>Linaceae</taxon>
        <taxon>Linum</taxon>
    </lineage>
</organism>
<keyword evidence="2" id="KW-1185">Reference proteome</keyword>
<reference evidence="1 2" key="1">
    <citation type="submission" date="2024-04" db="EMBL/GenBank/DDBJ databases">
        <authorList>
            <person name="Fracassetti M."/>
        </authorList>
    </citation>
    <scope>NUCLEOTIDE SEQUENCE [LARGE SCALE GENOMIC DNA]</scope>
</reference>
<evidence type="ECO:0000313" key="2">
    <source>
        <dbReference type="Proteomes" id="UP001497516"/>
    </source>
</evidence>
<proteinExistence type="predicted"/>
<accession>A0AAV2E4L0</accession>
<dbReference type="EMBL" id="OZ034817">
    <property type="protein sequence ID" value="CAL1380801.1"/>
    <property type="molecule type" value="Genomic_DNA"/>
</dbReference>